<keyword evidence="2" id="KW-0614">Plasmid</keyword>
<dbReference type="InterPro" id="IPR013653">
    <property type="entry name" value="GCN5-like_dom"/>
</dbReference>
<feature type="domain" description="N-acetyltransferase" evidence="1">
    <location>
        <begin position="141"/>
        <end position="279"/>
    </location>
</feature>
<organism evidence="2 3">
    <name type="scientific">Trichormus variabilis NIES-23</name>
    <dbReference type="NCBI Taxonomy" id="1973479"/>
    <lineage>
        <taxon>Bacteria</taxon>
        <taxon>Bacillati</taxon>
        <taxon>Cyanobacteriota</taxon>
        <taxon>Cyanophyceae</taxon>
        <taxon>Nostocales</taxon>
        <taxon>Nostocaceae</taxon>
        <taxon>Trichormus</taxon>
    </lineage>
</organism>
<evidence type="ECO:0000313" key="3">
    <source>
        <dbReference type="Proteomes" id="UP000217507"/>
    </source>
</evidence>
<accession>A0A1Z4KW39</accession>
<reference evidence="2 3" key="1">
    <citation type="submission" date="2017-06" db="EMBL/GenBank/DDBJ databases">
        <title>Genome sequencing of cyanobaciteial culture collection at National Institute for Environmental Studies (NIES).</title>
        <authorList>
            <person name="Hirose Y."/>
            <person name="Shimura Y."/>
            <person name="Fujisawa T."/>
            <person name="Nakamura Y."/>
            <person name="Kawachi M."/>
        </authorList>
    </citation>
    <scope>NUCLEOTIDE SEQUENCE [LARGE SCALE GENOMIC DNA]</scope>
    <source>
        <strain evidence="2 3">NIES-23</strain>
        <plasmid evidence="3">Plasmid Plasmid2 dna</plasmid>
    </source>
</reference>
<sequence>MQLHRFDNIQEFWHSTQAYLLQHQVENNVLLSISHTLLHNPERYLGKPYLAIVQTSGEILAVAIRTPPQKLILSKAQNMDALRLIAQDLRQEQLPGSMGLATEAEIFSQTWQALTGQFYQRSVVMKIYQLTAVQTVSTSRGYLRLATEGDRSILTKWLSAFLSEIDEAVSEDVEHQVDNRLKQQNTYFWVDSTPVSVASSKQVLPTIGRINLAYTPPEYRRKGYATTCVAALSQKLLDQGCRHCFLIADLANSTANHIYQAIGYRPLSDWHEYSFTSKQ</sequence>
<name>A0A1Z4KW39_ANAVA</name>
<dbReference type="AlphaFoldDB" id="A0A1Z4KW39"/>
<geneLocation type="plasmid" evidence="2">
    <name>plasmid2</name>
</geneLocation>
<dbReference type="GO" id="GO:0016747">
    <property type="term" value="F:acyltransferase activity, transferring groups other than amino-acyl groups"/>
    <property type="evidence" value="ECO:0007669"/>
    <property type="project" value="InterPro"/>
</dbReference>
<dbReference type="Proteomes" id="UP000217507">
    <property type="component" value="Plasmid Plasmid2 dna"/>
</dbReference>
<dbReference type="CDD" id="cd04301">
    <property type="entry name" value="NAT_SF"/>
    <property type="match status" value="1"/>
</dbReference>
<dbReference type="PROSITE" id="PS51186">
    <property type="entry name" value="GNAT"/>
    <property type="match status" value="1"/>
</dbReference>
<dbReference type="InterPro" id="IPR016181">
    <property type="entry name" value="Acyl_CoA_acyltransferase"/>
</dbReference>
<dbReference type="InterPro" id="IPR000182">
    <property type="entry name" value="GNAT_dom"/>
</dbReference>
<evidence type="ECO:0000313" key="2">
    <source>
        <dbReference type="EMBL" id="BAY73241.1"/>
    </source>
</evidence>
<evidence type="ECO:0000259" key="1">
    <source>
        <dbReference type="PROSITE" id="PS51186"/>
    </source>
</evidence>
<dbReference type="Gene3D" id="3.40.630.30">
    <property type="match status" value="1"/>
</dbReference>
<protein>
    <recommendedName>
        <fullName evidence="1">N-acetyltransferase domain-containing protein</fullName>
    </recommendedName>
</protein>
<gene>
    <name evidence="2" type="ORF">NIES23_60690</name>
</gene>
<proteinExistence type="predicted"/>
<dbReference type="SUPFAM" id="SSF55729">
    <property type="entry name" value="Acyl-CoA N-acyltransferases (Nat)"/>
    <property type="match status" value="1"/>
</dbReference>
<dbReference type="EMBL" id="AP018218">
    <property type="protein sequence ID" value="BAY73241.1"/>
    <property type="molecule type" value="Genomic_DNA"/>
</dbReference>
<dbReference type="Pfam" id="PF08445">
    <property type="entry name" value="FR47"/>
    <property type="match status" value="1"/>
</dbReference>